<dbReference type="SUPFAM" id="SSF57701">
    <property type="entry name" value="Zn2/Cys6 DNA-binding domain"/>
    <property type="match status" value="1"/>
</dbReference>
<dbReference type="GO" id="GO:0000976">
    <property type="term" value="F:transcription cis-regulatory region binding"/>
    <property type="evidence" value="ECO:0007669"/>
    <property type="project" value="TreeGrafter"/>
</dbReference>
<dbReference type="PROSITE" id="PS00463">
    <property type="entry name" value="ZN2_CY6_FUNGAL_1"/>
    <property type="match status" value="1"/>
</dbReference>
<proteinExistence type="predicted"/>
<evidence type="ECO:0000313" key="4">
    <source>
        <dbReference type="EMBL" id="GME68466.1"/>
    </source>
</evidence>
<feature type="region of interest" description="Disordered" evidence="2">
    <location>
        <begin position="124"/>
        <end position="157"/>
    </location>
</feature>
<dbReference type="Proteomes" id="UP001165063">
    <property type="component" value="Unassembled WGS sequence"/>
</dbReference>
<protein>
    <submittedName>
        <fullName evidence="4">Unnamed protein product</fullName>
    </submittedName>
</protein>
<evidence type="ECO:0000259" key="3">
    <source>
        <dbReference type="PROSITE" id="PS50048"/>
    </source>
</evidence>
<feature type="domain" description="Zn(2)-C6 fungal-type" evidence="3">
    <location>
        <begin position="74"/>
        <end position="104"/>
    </location>
</feature>
<comment type="caution">
    <text evidence="4">The sequence shown here is derived from an EMBL/GenBank/DDBJ whole genome shotgun (WGS) entry which is preliminary data.</text>
</comment>
<reference evidence="4" key="1">
    <citation type="submission" date="2023-04" db="EMBL/GenBank/DDBJ databases">
        <title>Ambrosiozyma monospora NBRC 1965.</title>
        <authorList>
            <person name="Ichikawa N."/>
            <person name="Sato H."/>
            <person name="Tonouchi N."/>
        </authorList>
    </citation>
    <scope>NUCLEOTIDE SEQUENCE</scope>
    <source>
        <strain evidence="4">NBRC 1965</strain>
    </source>
</reference>
<dbReference type="PROSITE" id="PS50048">
    <property type="entry name" value="ZN2_CY6_FUNGAL_2"/>
    <property type="match status" value="1"/>
</dbReference>
<feature type="region of interest" description="Disordered" evidence="2">
    <location>
        <begin position="1"/>
        <end position="24"/>
    </location>
</feature>
<dbReference type="OrthoDB" id="415590at2759"/>
<dbReference type="EMBL" id="BSXU01009236">
    <property type="protein sequence ID" value="GME68466.1"/>
    <property type="molecule type" value="Genomic_DNA"/>
</dbReference>
<feature type="compositionally biased region" description="Low complexity" evidence="2">
    <location>
        <begin position="147"/>
        <end position="157"/>
    </location>
</feature>
<dbReference type="InterPro" id="IPR036864">
    <property type="entry name" value="Zn2-C6_fun-type_DNA-bd_sf"/>
</dbReference>
<dbReference type="Pfam" id="PF00172">
    <property type="entry name" value="Zn_clus"/>
    <property type="match status" value="1"/>
</dbReference>
<gene>
    <name evidence="4" type="ORF">Amon01_000903300</name>
</gene>
<evidence type="ECO:0000256" key="1">
    <source>
        <dbReference type="ARBA" id="ARBA00023242"/>
    </source>
</evidence>
<keyword evidence="5" id="KW-1185">Reference proteome</keyword>
<dbReference type="GO" id="GO:0045944">
    <property type="term" value="P:positive regulation of transcription by RNA polymerase II"/>
    <property type="evidence" value="ECO:0007669"/>
    <property type="project" value="TreeGrafter"/>
</dbReference>
<dbReference type="InterPro" id="IPR001138">
    <property type="entry name" value="Zn2Cys6_DnaBD"/>
</dbReference>
<dbReference type="Gene3D" id="4.10.240.10">
    <property type="entry name" value="Zn(2)-C6 fungal-type DNA-binding domain"/>
    <property type="match status" value="1"/>
</dbReference>
<dbReference type="PANTHER" id="PTHR37534:SF7">
    <property type="entry name" value="TRANSCRIPTIONAL ACTIVATOR PROTEIN UGA3"/>
    <property type="match status" value="1"/>
</dbReference>
<evidence type="ECO:0000256" key="2">
    <source>
        <dbReference type="SAM" id="MobiDB-lite"/>
    </source>
</evidence>
<feature type="compositionally biased region" description="Polar residues" evidence="2">
    <location>
        <begin position="184"/>
        <end position="198"/>
    </location>
</feature>
<accession>A0A9W6WFB8</accession>
<evidence type="ECO:0000313" key="5">
    <source>
        <dbReference type="Proteomes" id="UP001165063"/>
    </source>
</evidence>
<dbReference type="CDD" id="cd00067">
    <property type="entry name" value="GAL4"/>
    <property type="match status" value="1"/>
</dbReference>
<feature type="region of interest" description="Disordered" evidence="2">
    <location>
        <begin position="172"/>
        <end position="261"/>
    </location>
</feature>
<dbReference type="SMART" id="SM00066">
    <property type="entry name" value="GAL4"/>
    <property type="match status" value="1"/>
</dbReference>
<name>A0A9W6WFB8_AMBMO</name>
<sequence>MTQKDTTSTTTSNTTGYMSSFSLKQEFPPGINSAKHLLNSNNESSEQAEIQIQSHQVFHGTGNTNTVRKRSKGGCITCKLRKKRCDEAKPVCGDCKRLGRKCAYITGDMSKEEVKKLKAEMEAIEGESKTRKRRPKGQKTMPTLAHNDANANDTNANDTSSALFQVDIAKSTANSSDAKKDTQPDITTKARTISGNDSNKARMNGKPVKHHDRNVAVQIDISGSSSNMSPPRKKTKSTQYHHSPLSHPDDHESKYSSSSII</sequence>
<dbReference type="GO" id="GO:0008270">
    <property type="term" value="F:zinc ion binding"/>
    <property type="evidence" value="ECO:0007669"/>
    <property type="project" value="InterPro"/>
</dbReference>
<feature type="compositionally biased region" description="Low complexity" evidence="2">
    <location>
        <begin position="1"/>
        <end position="15"/>
    </location>
</feature>
<keyword evidence="1" id="KW-0539">Nucleus</keyword>
<dbReference type="GO" id="GO:0005634">
    <property type="term" value="C:nucleus"/>
    <property type="evidence" value="ECO:0007669"/>
    <property type="project" value="TreeGrafter"/>
</dbReference>
<organism evidence="4 5">
    <name type="scientific">Ambrosiozyma monospora</name>
    <name type="common">Yeast</name>
    <name type="synonym">Endomycopsis monosporus</name>
    <dbReference type="NCBI Taxonomy" id="43982"/>
    <lineage>
        <taxon>Eukaryota</taxon>
        <taxon>Fungi</taxon>
        <taxon>Dikarya</taxon>
        <taxon>Ascomycota</taxon>
        <taxon>Saccharomycotina</taxon>
        <taxon>Pichiomycetes</taxon>
        <taxon>Pichiales</taxon>
        <taxon>Pichiaceae</taxon>
        <taxon>Ambrosiozyma</taxon>
    </lineage>
</organism>
<dbReference type="PANTHER" id="PTHR37534">
    <property type="entry name" value="TRANSCRIPTIONAL ACTIVATOR PROTEIN UGA3"/>
    <property type="match status" value="1"/>
</dbReference>
<dbReference type="GO" id="GO:0000981">
    <property type="term" value="F:DNA-binding transcription factor activity, RNA polymerase II-specific"/>
    <property type="evidence" value="ECO:0007669"/>
    <property type="project" value="InterPro"/>
</dbReference>
<dbReference type="AlphaFoldDB" id="A0A9W6WFB8"/>